<accession>A0ABW1L5F5</accession>
<dbReference type="EMBL" id="JBHSRI010000005">
    <property type="protein sequence ID" value="MFC6038949.1"/>
    <property type="molecule type" value="Genomic_DNA"/>
</dbReference>
<evidence type="ECO:0000313" key="2">
    <source>
        <dbReference type="EMBL" id="MFC6038949.1"/>
    </source>
</evidence>
<keyword evidence="1" id="KW-0175">Coiled coil</keyword>
<organism evidence="2 3">
    <name type="scientific">Paenisporosarcina macmurdoensis</name>
    <dbReference type="NCBI Taxonomy" id="212659"/>
    <lineage>
        <taxon>Bacteria</taxon>
        <taxon>Bacillati</taxon>
        <taxon>Bacillota</taxon>
        <taxon>Bacilli</taxon>
        <taxon>Bacillales</taxon>
        <taxon>Caryophanaceae</taxon>
        <taxon>Paenisporosarcina</taxon>
    </lineage>
</organism>
<feature type="coiled-coil region" evidence="1">
    <location>
        <begin position="30"/>
        <end position="57"/>
    </location>
</feature>
<comment type="caution">
    <text evidence="2">The sequence shown here is derived from an EMBL/GenBank/DDBJ whole genome shotgun (WGS) entry which is preliminary data.</text>
</comment>
<evidence type="ECO:0000313" key="3">
    <source>
        <dbReference type="Proteomes" id="UP001596170"/>
    </source>
</evidence>
<evidence type="ECO:0000256" key="1">
    <source>
        <dbReference type="SAM" id="Coils"/>
    </source>
</evidence>
<dbReference type="RefSeq" id="WP_377733048.1">
    <property type="nucleotide sequence ID" value="NZ_JBHSRI010000005.1"/>
</dbReference>
<gene>
    <name evidence="2" type="ORF">ACFPYN_05715</name>
</gene>
<name>A0ABW1L5F5_9BACL</name>
<reference evidence="3" key="1">
    <citation type="journal article" date="2019" name="Int. J. Syst. Evol. Microbiol.">
        <title>The Global Catalogue of Microorganisms (GCM) 10K type strain sequencing project: providing services to taxonomists for standard genome sequencing and annotation.</title>
        <authorList>
            <consortium name="The Broad Institute Genomics Platform"/>
            <consortium name="The Broad Institute Genome Sequencing Center for Infectious Disease"/>
            <person name="Wu L."/>
            <person name="Ma J."/>
        </authorList>
    </citation>
    <scope>NUCLEOTIDE SEQUENCE [LARGE SCALE GENOMIC DNA]</scope>
    <source>
        <strain evidence="3">CCUG 54527</strain>
    </source>
</reference>
<proteinExistence type="predicted"/>
<protein>
    <submittedName>
        <fullName evidence="2">Uncharacterized protein</fullName>
    </submittedName>
</protein>
<dbReference type="Proteomes" id="UP001596170">
    <property type="component" value="Unassembled WGS sequence"/>
</dbReference>
<sequence length="183" mass="20901">MENRLKLVNILLIVLVVALALILFNIFAANQDLKRENADLSNDVEKVEASKKEEKEVFTQTERFLTDSLQGGSMDYFTTRYRKEVEQTLSENETSEDVDVSEMKELEIYNISVRKQEDSYQVYALYKATLTGIDDEFVNPGDQPLLILMSTITWIIEDGELKVDAHDLEPLVSGEQVIQEISS</sequence>
<keyword evidence="3" id="KW-1185">Reference proteome</keyword>